<dbReference type="AlphaFoldDB" id="A0A0R3UDR3"/>
<dbReference type="WBParaSite" id="MCOS_0000506101-mRNA-1">
    <property type="protein sequence ID" value="MCOS_0000506101-mRNA-1"/>
    <property type="gene ID" value="MCOS_0000506101"/>
</dbReference>
<protein>
    <submittedName>
        <fullName evidence="1">CHAT domain-containing protein</fullName>
    </submittedName>
</protein>
<accession>A0A0R3UDR3</accession>
<evidence type="ECO:0000313" key="1">
    <source>
        <dbReference type="WBParaSite" id="MCOS_0000506101-mRNA-1"/>
    </source>
</evidence>
<organism evidence="1">
    <name type="scientific">Mesocestoides corti</name>
    <name type="common">Flatworm</name>
    <dbReference type="NCBI Taxonomy" id="53468"/>
    <lineage>
        <taxon>Eukaryota</taxon>
        <taxon>Metazoa</taxon>
        <taxon>Spiralia</taxon>
        <taxon>Lophotrochozoa</taxon>
        <taxon>Platyhelminthes</taxon>
        <taxon>Cestoda</taxon>
        <taxon>Eucestoda</taxon>
        <taxon>Cyclophyllidea</taxon>
        <taxon>Mesocestoididae</taxon>
        <taxon>Mesocestoides</taxon>
    </lineage>
</organism>
<sequence length="127" mass="13944">LECDALLELLPDLAANLISLYLIAPDHAKEALSNVFVLRRDQLEGSLRQLFFLPNLPGLEEFQPILSTVCPWRDLCLPGAPYPDPSELQLAPPDNFADLLTAWLSALSHSSRPVRRICLASLVANAG</sequence>
<reference evidence="1" key="1">
    <citation type="submission" date="2017-02" db="UniProtKB">
        <authorList>
            <consortium name="WormBaseParasite"/>
        </authorList>
    </citation>
    <scope>IDENTIFICATION</scope>
</reference>
<name>A0A0R3UDR3_MESCO</name>
<proteinExistence type="predicted"/>